<dbReference type="OrthoDB" id="162914at2"/>
<dbReference type="EMBL" id="WEGI01000002">
    <property type="protein sequence ID" value="MQY25708.1"/>
    <property type="molecule type" value="Genomic_DNA"/>
</dbReference>
<dbReference type="InterPro" id="IPR011576">
    <property type="entry name" value="Pyridox_Oxase_N"/>
</dbReference>
<dbReference type="PANTHER" id="PTHR35176:SF6">
    <property type="entry name" value="HEME OXYGENASE HI_0854-RELATED"/>
    <property type="match status" value="1"/>
</dbReference>
<dbReference type="GO" id="GO:0005829">
    <property type="term" value="C:cytosol"/>
    <property type="evidence" value="ECO:0007669"/>
    <property type="project" value="TreeGrafter"/>
</dbReference>
<gene>
    <name evidence="3" type="ORF">NRB56_12650</name>
</gene>
<comment type="caution">
    <text evidence="3">The sequence shown here is derived from an EMBL/GenBank/DDBJ whole genome shotgun (WGS) entry which is preliminary data.</text>
</comment>
<protein>
    <recommendedName>
        <fullName evidence="2">Pyridoxamine 5'-phosphate oxidase N-terminal domain-containing protein</fullName>
    </recommendedName>
</protein>
<dbReference type="AlphaFoldDB" id="A0A7K0DJ75"/>
<evidence type="ECO:0000313" key="3">
    <source>
        <dbReference type="EMBL" id="MQY25708.1"/>
    </source>
</evidence>
<evidence type="ECO:0000313" key="4">
    <source>
        <dbReference type="Proteomes" id="UP000431401"/>
    </source>
</evidence>
<feature type="domain" description="Pyridoxamine 5'-phosphate oxidase N-terminal" evidence="2">
    <location>
        <begin position="9"/>
        <end position="109"/>
    </location>
</feature>
<organism evidence="3 4">
    <name type="scientific">Nocardia aurantia</name>
    <dbReference type="NCBI Taxonomy" id="2585199"/>
    <lineage>
        <taxon>Bacteria</taxon>
        <taxon>Bacillati</taxon>
        <taxon>Actinomycetota</taxon>
        <taxon>Actinomycetes</taxon>
        <taxon>Mycobacteriales</taxon>
        <taxon>Nocardiaceae</taxon>
        <taxon>Nocardia</taxon>
    </lineage>
</organism>
<accession>A0A7K0DJ75</accession>
<dbReference type="Gene3D" id="2.30.110.10">
    <property type="entry name" value="Electron Transport, Fmn-binding Protein, Chain A"/>
    <property type="match status" value="1"/>
</dbReference>
<keyword evidence="1" id="KW-0560">Oxidoreductase</keyword>
<reference evidence="3 4" key="1">
    <citation type="submission" date="2019-10" db="EMBL/GenBank/DDBJ databases">
        <title>Nocardia macrotermitis sp. nov. and Nocardia aurantia sp. nov., isolated from the gut of fungus growing-termite Macrotermes natalensis.</title>
        <authorList>
            <person name="Benndorf R."/>
            <person name="Schwitalla J."/>
            <person name="Martin K."/>
            <person name="De Beer W."/>
            <person name="Kaster A.-K."/>
            <person name="Vollmers J."/>
            <person name="Poulsen M."/>
            <person name="Beemelmanns C."/>
        </authorList>
    </citation>
    <scope>NUCLEOTIDE SEQUENCE [LARGE SCALE GENOMIC DNA]</scope>
    <source>
        <strain evidence="3 4">RB56</strain>
    </source>
</reference>
<name>A0A7K0DJ75_9NOCA</name>
<dbReference type="Pfam" id="PF01243">
    <property type="entry name" value="PNPOx_N"/>
    <property type="match status" value="1"/>
</dbReference>
<keyword evidence="4" id="KW-1185">Reference proteome</keyword>
<proteinExistence type="predicted"/>
<dbReference type="InterPro" id="IPR052019">
    <property type="entry name" value="F420H2_bilvrd_red/Heme_oxyg"/>
</dbReference>
<dbReference type="Proteomes" id="UP000431401">
    <property type="component" value="Unassembled WGS sequence"/>
</dbReference>
<dbReference type="SUPFAM" id="SSF50475">
    <property type="entry name" value="FMN-binding split barrel"/>
    <property type="match status" value="1"/>
</dbReference>
<dbReference type="InterPro" id="IPR012349">
    <property type="entry name" value="Split_barrel_FMN-bd"/>
</dbReference>
<sequence>MGLRLSPDEAWHALETAHTGILTTLTADGRPITLPVWYIVADRTIGLQTPPGAKKLARVRRDPRASFLIESGELWAELRAVHLSGTVTEVTDPAEADRIAAAFEQKYAAFRTPAADLPPATRNHYATMAYLRFVPEDRMLTWDNRRITGPR</sequence>
<dbReference type="GO" id="GO:0070967">
    <property type="term" value="F:coenzyme F420 binding"/>
    <property type="evidence" value="ECO:0007669"/>
    <property type="project" value="TreeGrafter"/>
</dbReference>
<evidence type="ECO:0000256" key="1">
    <source>
        <dbReference type="ARBA" id="ARBA00023002"/>
    </source>
</evidence>
<evidence type="ECO:0000259" key="2">
    <source>
        <dbReference type="Pfam" id="PF01243"/>
    </source>
</evidence>
<dbReference type="RefSeq" id="WP_153339474.1">
    <property type="nucleotide sequence ID" value="NZ_WEGI01000002.1"/>
</dbReference>
<dbReference type="GO" id="GO:0016627">
    <property type="term" value="F:oxidoreductase activity, acting on the CH-CH group of donors"/>
    <property type="evidence" value="ECO:0007669"/>
    <property type="project" value="TreeGrafter"/>
</dbReference>
<dbReference type="PANTHER" id="PTHR35176">
    <property type="entry name" value="HEME OXYGENASE HI_0854-RELATED"/>
    <property type="match status" value="1"/>
</dbReference>